<dbReference type="InterPro" id="IPR045006">
    <property type="entry name" value="CHLI-like"/>
</dbReference>
<keyword evidence="3" id="KW-1185">Reference proteome</keyword>
<dbReference type="GO" id="GO:0005524">
    <property type="term" value="F:ATP binding"/>
    <property type="evidence" value="ECO:0007669"/>
    <property type="project" value="InterPro"/>
</dbReference>
<organism evidence="2 3">
    <name type="scientific">Candidatus Sulfobium mesophilum</name>
    <dbReference type="NCBI Taxonomy" id="2016548"/>
    <lineage>
        <taxon>Bacteria</taxon>
        <taxon>Pseudomonadati</taxon>
        <taxon>Nitrospirota</taxon>
        <taxon>Nitrospiria</taxon>
        <taxon>Nitrospirales</taxon>
        <taxon>Nitrospiraceae</taxon>
        <taxon>Candidatus Sulfobium</taxon>
    </lineage>
</organism>
<dbReference type="EMBL" id="OUUY01000151">
    <property type="protein sequence ID" value="SPQ02198.1"/>
    <property type="molecule type" value="Genomic_DNA"/>
</dbReference>
<dbReference type="PANTHER" id="PTHR32039">
    <property type="entry name" value="MAGNESIUM-CHELATASE SUBUNIT CHLI"/>
    <property type="match status" value="1"/>
</dbReference>
<accession>A0A2U3QLB3</accession>
<evidence type="ECO:0000259" key="1">
    <source>
        <dbReference type="Pfam" id="PF01078"/>
    </source>
</evidence>
<dbReference type="Proteomes" id="UP000245125">
    <property type="component" value="Unassembled WGS sequence"/>
</dbReference>
<dbReference type="InterPro" id="IPR027417">
    <property type="entry name" value="P-loop_NTPase"/>
</dbReference>
<dbReference type="Gene3D" id="3.40.50.300">
    <property type="entry name" value="P-loop containing nucleotide triphosphate hydrolases"/>
    <property type="match status" value="1"/>
</dbReference>
<dbReference type="InterPro" id="IPR000523">
    <property type="entry name" value="Mg_chelatse_chII-like_cat_dom"/>
</dbReference>
<gene>
    <name evidence="2" type="ORF">NBG4_990001</name>
</gene>
<proteinExistence type="predicted"/>
<protein>
    <recommendedName>
        <fullName evidence="1">Magnesium chelatase ChlI-like catalytic domain-containing protein</fullName>
    </recommendedName>
</protein>
<evidence type="ECO:0000313" key="3">
    <source>
        <dbReference type="Proteomes" id="UP000245125"/>
    </source>
</evidence>
<name>A0A2U3QLB3_9BACT</name>
<dbReference type="PANTHER" id="PTHR32039:SF7">
    <property type="entry name" value="COMPETENCE PROTEIN COMM"/>
    <property type="match status" value="1"/>
</dbReference>
<dbReference type="Pfam" id="PF01078">
    <property type="entry name" value="Mg_chelatase"/>
    <property type="match status" value="1"/>
</dbReference>
<dbReference type="AlphaFoldDB" id="A0A2U3QLB3"/>
<sequence>MLSKRLATILPQMNFDEALETTRIHSIAGLLKDDQPLPATRPFRAPHHTISDVALIGGGQIPKPGEVSLAHNGVPFLDEIPEFKRNVLEVLRQPLENGEVTVSRAVEKARMTQYSQKKKYIFLGEQLMTWFNTAKGRDMSQKISSMI</sequence>
<reference evidence="3" key="1">
    <citation type="submission" date="2018-03" db="EMBL/GenBank/DDBJ databases">
        <authorList>
            <person name="Zecchin S."/>
        </authorList>
    </citation>
    <scope>NUCLEOTIDE SEQUENCE [LARGE SCALE GENOMIC DNA]</scope>
</reference>
<dbReference type="SUPFAM" id="SSF52540">
    <property type="entry name" value="P-loop containing nucleoside triphosphate hydrolases"/>
    <property type="match status" value="1"/>
</dbReference>
<evidence type="ECO:0000313" key="2">
    <source>
        <dbReference type="EMBL" id="SPQ02198.1"/>
    </source>
</evidence>
<feature type="domain" description="Magnesium chelatase ChlI-like catalytic" evidence="1">
    <location>
        <begin position="1"/>
        <end position="110"/>
    </location>
</feature>